<dbReference type="EMBL" id="CP110232">
    <property type="protein sequence ID" value="WEG72701.1"/>
    <property type="molecule type" value="Genomic_DNA"/>
</dbReference>
<reference evidence="7" key="1">
    <citation type="submission" date="2022-10" db="EMBL/GenBank/DDBJ databases">
        <title>Vagococcus sp. isolated from poultry meat.</title>
        <authorList>
            <person name="Johansson P."/>
            <person name="Bjorkroth J."/>
        </authorList>
    </citation>
    <scope>NUCLEOTIDE SEQUENCE</scope>
    <source>
        <strain evidence="7">STAA11</strain>
    </source>
</reference>
<feature type="transmembrane region" description="Helical" evidence="6">
    <location>
        <begin position="20"/>
        <end position="39"/>
    </location>
</feature>
<organism evidence="7 8">
    <name type="scientific">Vagococcus intermedius</name>
    <dbReference type="NCBI Taxonomy" id="2991418"/>
    <lineage>
        <taxon>Bacteria</taxon>
        <taxon>Bacillati</taxon>
        <taxon>Bacillota</taxon>
        <taxon>Bacilli</taxon>
        <taxon>Lactobacillales</taxon>
        <taxon>Enterococcaceae</taxon>
        <taxon>Vagococcus</taxon>
    </lineage>
</organism>
<dbReference type="GO" id="GO:0005886">
    <property type="term" value="C:plasma membrane"/>
    <property type="evidence" value="ECO:0007669"/>
    <property type="project" value="TreeGrafter"/>
</dbReference>
<keyword evidence="8" id="KW-1185">Reference proteome</keyword>
<dbReference type="PANTHER" id="PTHR23291:SF50">
    <property type="entry name" value="PROTEIN LIFEGUARD 4"/>
    <property type="match status" value="1"/>
</dbReference>
<keyword evidence="5 6" id="KW-0472">Membrane</keyword>
<evidence type="ECO:0000313" key="7">
    <source>
        <dbReference type="EMBL" id="WEG72701.1"/>
    </source>
</evidence>
<name>A0AAF0CTS1_9ENTE</name>
<feature type="transmembrane region" description="Helical" evidence="6">
    <location>
        <begin position="81"/>
        <end position="103"/>
    </location>
</feature>
<evidence type="ECO:0000256" key="4">
    <source>
        <dbReference type="ARBA" id="ARBA00022989"/>
    </source>
</evidence>
<evidence type="ECO:0000256" key="2">
    <source>
        <dbReference type="ARBA" id="ARBA00010350"/>
    </source>
</evidence>
<proteinExistence type="inferred from homology"/>
<gene>
    <name evidence="7" type="ORF">OL234_06845</name>
</gene>
<protein>
    <submittedName>
        <fullName evidence="7">Bax inhibitor-1/YccA family protein</fullName>
    </submittedName>
</protein>
<feature type="transmembrane region" description="Helical" evidence="6">
    <location>
        <begin position="109"/>
        <end position="128"/>
    </location>
</feature>
<evidence type="ECO:0000256" key="1">
    <source>
        <dbReference type="ARBA" id="ARBA00004141"/>
    </source>
</evidence>
<dbReference type="RefSeq" id="WP_275468503.1">
    <property type="nucleotide sequence ID" value="NZ_CP110232.1"/>
</dbReference>
<dbReference type="InterPro" id="IPR006214">
    <property type="entry name" value="Bax_inhibitor_1-related"/>
</dbReference>
<keyword evidence="3 6" id="KW-0812">Transmembrane</keyword>
<comment type="subcellular location">
    <subcellularLocation>
        <location evidence="1">Membrane</location>
        <topology evidence="1">Multi-pass membrane protein</topology>
    </subcellularLocation>
</comment>
<evidence type="ECO:0000256" key="6">
    <source>
        <dbReference type="RuleBase" id="RU004379"/>
    </source>
</evidence>
<evidence type="ECO:0000256" key="5">
    <source>
        <dbReference type="ARBA" id="ARBA00023136"/>
    </source>
</evidence>
<dbReference type="CDD" id="cd10432">
    <property type="entry name" value="BI-1-like_bacterial"/>
    <property type="match status" value="1"/>
</dbReference>
<dbReference type="Pfam" id="PF01027">
    <property type="entry name" value="Bax1-I"/>
    <property type="match status" value="1"/>
</dbReference>
<sequence length="230" mass="25175">MNNYNQTAERTGISAFFAKIYAYMGMGVGISALTSYLTLTVFEDSIYRFVASVPGGLFILWAIEIGLVLMLSAKAVKNPTLALGGFIAYAAINGVVLSFTLSMYTQESITNAFISAAVTYGVMAVLGYRTKKDLSGMAHAMRSALIGVIIVILLNAFLLHSSPVSMFISIVTIFIFAGLTAYDHQKIKAYYYQYGDSQEINGIAIFCALQLYLDFINLLISFLRIFGSRD</sequence>
<dbReference type="Proteomes" id="UP001179647">
    <property type="component" value="Chromosome"/>
</dbReference>
<comment type="similarity">
    <text evidence="2 6">Belongs to the BI1 family.</text>
</comment>
<evidence type="ECO:0000313" key="8">
    <source>
        <dbReference type="Proteomes" id="UP001179647"/>
    </source>
</evidence>
<feature type="transmembrane region" description="Helical" evidence="6">
    <location>
        <begin position="203"/>
        <end position="226"/>
    </location>
</feature>
<feature type="transmembrane region" description="Helical" evidence="6">
    <location>
        <begin position="45"/>
        <end position="69"/>
    </location>
</feature>
<accession>A0AAF0CTS1</accession>
<evidence type="ECO:0000256" key="3">
    <source>
        <dbReference type="ARBA" id="ARBA00022692"/>
    </source>
</evidence>
<feature type="transmembrane region" description="Helical" evidence="6">
    <location>
        <begin position="164"/>
        <end position="182"/>
    </location>
</feature>
<keyword evidence="4 6" id="KW-1133">Transmembrane helix</keyword>
<dbReference type="AlphaFoldDB" id="A0AAF0CTS1"/>
<dbReference type="KEGG" id="vie:OL234_06845"/>
<feature type="transmembrane region" description="Helical" evidence="6">
    <location>
        <begin position="140"/>
        <end position="158"/>
    </location>
</feature>
<dbReference type="PANTHER" id="PTHR23291">
    <property type="entry name" value="BAX INHIBITOR-RELATED"/>
    <property type="match status" value="1"/>
</dbReference>